<evidence type="ECO:0000256" key="3">
    <source>
        <dbReference type="ARBA" id="ARBA00022723"/>
    </source>
</evidence>
<dbReference type="STRING" id="61395.A0A1Y1VTH4"/>
<dbReference type="UniPathway" id="UPA00850"/>
<dbReference type="EMBL" id="MCFD01000080">
    <property type="protein sequence ID" value="ORX64601.1"/>
    <property type="molecule type" value="Genomic_DNA"/>
</dbReference>
<reference evidence="8 9" key="1">
    <citation type="submission" date="2016-07" db="EMBL/GenBank/DDBJ databases">
        <title>Pervasive Adenine N6-methylation of Active Genes in Fungi.</title>
        <authorList>
            <consortium name="DOE Joint Genome Institute"/>
            <person name="Mondo S.J."/>
            <person name="Dannebaum R.O."/>
            <person name="Kuo R.C."/>
            <person name="Labutti K."/>
            <person name="Haridas S."/>
            <person name="Kuo A."/>
            <person name="Salamov A."/>
            <person name="Ahrendt S.R."/>
            <person name="Lipzen A."/>
            <person name="Sullivan W."/>
            <person name="Andreopoulos W.B."/>
            <person name="Clum A."/>
            <person name="Lindquist E."/>
            <person name="Daum C."/>
            <person name="Ramamoorthy G.K."/>
            <person name="Gryganskyi A."/>
            <person name="Culley D."/>
            <person name="Magnuson J.K."/>
            <person name="James T.Y."/>
            <person name="O'Malley M.A."/>
            <person name="Stajich J.E."/>
            <person name="Spatafora J.W."/>
            <person name="Visel A."/>
            <person name="Grigoriev I.V."/>
        </authorList>
    </citation>
    <scope>NUCLEOTIDE SEQUENCE [LARGE SCALE GENOMIC DNA]</scope>
    <source>
        <strain evidence="8 9">ATCC 12442</strain>
    </source>
</reference>
<dbReference type="GO" id="GO:0008841">
    <property type="term" value="F:dihydrofolate synthase activity"/>
    <property type="evidence" value="ECO:0007669"/>
    <property type="project" value="TreeGrafter"/>
</dbReference>
<evidence type="ECO:0000256" key="6">
    <source>
        <dbReference type="ARBA" id="ARBA00022842"/>
    </source>
</evidence>
<dbReference type="InterPro" id="IPR036565">
    <property type="entry name" value="Mur-like_cat_sf"/>
</dbReference>
<gene>
    <name evidence="8" type="ORF">DL89DRAFT_297166</name>
</gene>
<dbReference type="RefSeq" id="XP_040739305.1">
    <property type="nucleotide sequence ID" value="XM_040890741.1"/>
</dbReference>
<dbReference type="GO" id="GO:0004326">
    <property type="term" value="F:tetrahydrofolylpolyglutamate synthase activity"/>
    <property type="evidence" value="ECO:0007669"/>
    <property type="project" value="InterPro"/>
</dbReference>
<keyword evidence="4" id="KW-0547">Nucleotide-binding</keyword>
<comment type="similarity">
    <text evidence="1">Belongs to the folylpolyglutamate synthase family.</text>
</comment>
<keyword evidence="5" id="KW-0067">ATP-binding</keyword>
<dbReference type="InterPro" id="IPR036615">
    <property type="entry name" value="Mur_ligase_C_dom_sf"/>
</dbReference>
<dbReference type="PANTHER" id="PTHR11136:SF0">
    <property type="entry name" value="DIHYDROFOLATE SYNTHETASE-RELATED"/>
    <property type="match status" value="1"/>
</dbReference>
<keyword evidence="6" id="KW-0460">Magnesium</keyword>
<dbReference type="GO" id="GO:0046872">
    <property type="term" value="F:metal ion binding"/>
    <property type="evidence" value="ECO:0007669"/>
    <property type="project" value="UniProtKB-KW"/>
</dbReference>
<evidence type="ECO:0000256" key="7">
    <source>
        <dbReference type="SAM" id="MobiDB-lite"/>
    </source>
</evidence>
<dbReference type="Gene3D" id="3.40.1190.10">
    <property type="entry name" value="Mur-like, catalytic domain"/>
    <property type="match status" value="1"/>
</dbReference>
<dbReference type="Gene3D" id="3.90.190.20">
    <property type="entry name" value="Mur ligase, C-terminal domain"/>
    <property type="match status" value="1"/>
</dbReference>
<dbReference type="SUPFAM" id="SSF53623">
    <property type="entry name" value="MurD-like peptide ligases, catalytic domain"/>
    <property type="match status" value="1"/>
</dbReference>
<comment type="caution">
    <text evidence="8">The sequence shown here is derived from an EMBL/GenBank/DDBJ whole genome shotgun (WGS) entry which is preliminary data.</text>
</comment>
<evidence type="ECO:0000313" key="8">
    <source>
        <dbReference type="EMBL" id="ORX64601.1"/>
    </source>
</evidence>
<dbReference type="PANTHER" id="PTHR11136">
    <property type="entry name" value="FOLYLPOLYGLUTAMATE SYNTHASE-RELATED"/>
    <property type="match status" value="1"/>
</dbReference>
<feature type="region of interest" description="Disordered" evidence="7">
    <location>
        <begin position="264"/>
        <end position="285"/>
    </location>
</feature>
<dbReference type="InterPro" id="IPR001645">
    <property type="entry name" value="Folylpolyglutamate_synth"/>
</dbReference>
<accession>A0A1Y1VTH4</accession>
<protein>
    <submittedName>
        <fullName evidence="8">Mur ligase</fullName>
    </submittedName>
</protein>
<name>A0A1Y1VTH4_9FUNG</name>
<organism evidence="8 9">
    <name type="scientific">Linderina pennispora</name>
    <dbReference type="NCBI Taxonomy" id="61395"/>
    <lineage>
        <taxon>Eukaryota</taxon>
        <taxon>Fungi</taxon>
        <taxon>Fungi incertae sedis</taxon>
        <taxon>Zoopagomycota</taxon>
        <taxon>Kickxellomycotina</taxon>
        <taxon>Kickxellomycetes</taxon>
        <taxon>Kickxellales</taxon>
        <taxon>Kickxellaceae</taxon>
        <taxon>Linderina</taxon>
    </lineage>
</organism>
<dbReference type="AlphaFoldDB" id="A0A1Y1VTH4"/>
<dbReference type="GeneID" id="63807389"/>
<keyword evidence="9" id="KW-1185">Reference proteome</keyword>
<dbReference type="GO" id="GO:0005524">
    <property type="term" value="F:ATP binding"/>
    <property type="evidence" value="ECO:0007669"/>
    <property type="project" value="UniProtKB-KW"/>
</dbReference>
<dbReference type="SUPFAM" id="SSF53244">
    <property type="entry name" value="MurD-like peptide ligases, peptide-binding domain"/>
    <property type="match status" value="1"/>
</dbReference>
<dbReference type="OrthoDB" id="5212574at2759"/>
<dbReference type="GO" id="GO:0005737">
    <property type="term" value="C:cytoplasm"/>
    <property type="evidence" value="ECO:0007669"/>
    <property type="project" value="TreeGrafter"/>
</dbReference>
<keyword evidence="2 8" id="KW-0436">Ligase</keyword>
<evidence type="ECO:0000256" key="5">
    <source>
        <dbReference type="ARBA" id="ARBA00022840"/>
    </source>
</evidence>
<evidence type="ECO:0000256" key="4">
    <source>
        <dbReference type="ARBA" id="ARBA00022741"/>
    </source>
</evidence>
<evidence type="ECO:0000256" key="2">
    <source>
        <dbReference type="ARBA" id="ARBA00022598"/>
    </source>
</evidence>
<dbReference type="Proteomes" id="UP000193922">
    <property type="component" value="Unassembled WGS sequence"/>
</dbReference>
<evidence type="ECO:0000313" key="9">
    <source>
        <dbReference type="Proteomes" id="UP000193922"/>
    </source>
</evidence>
<keyword evidence="3" id="KW-0479">Metal-binding</keyword>
<sequence>MTTDTAGKISLGLERITDFLRYRLPRDPRLGLRGSVCALISQALISAGYKTGTFNSPHFLEPNDAIRDPGHLRVWINDLDAKTASEHGRLSLFEQATAAALWWFAESKVDVAVIEVGMGGLRDATNVFGVVEQGAAGGVFAGQSLVQCICAIDEDHVGMIGDTIEEIAQEKAGIIRPGSWVVLGTQGARRPSTACGRLPRSCRPRASSIYAASRPTTCMYRHFAVKPEPPVTAAHPRLVSRPADEVPSWAAFNGTGRRCLRARYPHSPDEQRSGRGSHAAIAPPTPTTDVDLPLVLAGHYQAANAGIAFYALDVGFQNVRWPGRLAWLRLRPAGDGLAHWLLADGAHNEPAAAELAQIRTAARTLNEPPPDVAAILRQLVCPADVVWAVPFAQPDEMPWITCCDPGDIAHQVSAAFPDTPQLRVEQSAGYLTVLCGSLYLVADLYRTLDIRPFDSAPV</sequence>
<evidence type="ECO:0000256" key="1">
    <source>
        <dbReference type="ARBA" id="ARBA00008276"/>
    </source>
</evidence>
<proteinExistence type="inferred from homology"/>